<protein>
    <recommendedName>
        <fullName evidence="3">Alpha/beta hydrolase fold-5 domain-containing protein</fullName>
    </recommendedName>
</protein>
<comment type="caution">
    <text evidence="1">The sequence shown here is derived from an EMBL/GenBank/DDBJ whole genome shotgun (WGS) entry which is preliminary data.</text>
</comment>
<evidence type="ECO:0000313" key="2">
    <source>
        <dbReference type="Proteomes" id="UP000003233"/>
    </source>
</evidence>
<organism evidence="1 2">
    <name type="scientific">Fusobacterium ulcerans 12-1B</name>
    <dbReference type="NCBI Taxonomy" id="457404"/>
    <lineage>
        <taxon>Bacteria</taxon>
        <taxon>Fusobacteriati</taxon>
        <taxon>Fusobacteriota</taxon>
        <taxon>Fusobacteriia</taxon>
        <taxon>Fusobacteriales</taxon>
        <taxon>Fusobacteriaceae</taxon>
        <taxon>Fusobacterium</taxon>
    </lineage>
</organism>
<accession>H1PW80</accession>
<dbReference type="HOGENOM" id="CLU_3137428_0_0_0"/>
<name>H1PW80_9FUSO</name>
<dbReference type="RefSeq" id="WP_008698442.1">
    <property type="nucleotide sequence ID" value="NZ_KE161009.1"/>
</dbReference>
<dbReference type="BioCyc" id="FSP457404-HMP:GTSQ-2699-MONOMER"/>
<evidence type="ECO:0000313" key="1">
    <source>
        <dbReference type="EMBL" id="EHO79934.1"/>
    </source>
</evidence>
<evidence type="ECO:0008006" key="3">
    <source>
        <dbReference type="Google" id="ProtNLM"/>
    </source>
</evidence>
<keyword evidence="2" id="KW-1185">Reference proteome</keyword>
<dbReference type="Gene3D" id="3.40.50.1820">
    <property type="entry name" value="alpha/beta hydrolase"/>
    <property type="match status" value="1"/>
</dbReference>
<gene>
    <name evidence="1" type="ORF">HMPREF0402_02673</name>
</gene>
<reference evidence="1 2" key="1">
    <citation type="submission" date="2012-07" db="EMBL/GenBank/DDBJ databases">
        <title>The Genome Sequence of Fusobacterium ulcerans 12_1B.</title>
        <authorList>
            <consortium name="The Broad Institute Genome Sequencing Platform"/>
            <person name="Earl A."/>
            <person name="Ward D."/>
            <person name="Feldgarden M."/>
            <person name="Gevers D."/>
            <person name="Strauss J."/>
            <person name="Ambrose C.E."/>
            <person name="Allen-Vercoe E."/>
            <person name="Walker B."/>
            <person name="Young S.K."/>
            <person name="Zeng Q."/>
            <person name="Gargeya S."/>
            <person name="Fitzgerald M."/>
            <person name="Haas B."/>
            <person name="Abouelleil A."/>
            <person name="Alvarado L."/>
            <person name="Arachchi H.M."/>
            <person name="Berlin A.M."/>
            <person name="Chapman S.B."/>
            <person name="Goldberg J."/>
            <person name="Griggs A."/>
            <person name="Gujja S."/>
            <person name="Hansen M."/>
            <person name="Howarth C."/>
            <person name="Imamovic A."/>
            <person name="Larimer J."/>
            <person name="McCowen C."/>
            <person name="Montmayeur A."/>
            <person name="Murphy C."/>
            <person name="Neiman D."/>
            <person name="Pearson M."/>
            <person name="Priest M."/>
            <person name="Roberts A."/>
            <person name="Saif S."/>
            <person name="Shea T."/>
            <person name="Sisk P."/>
            <person name="Sykes S."/>
            <person name="Wortman J."/>
            <person name="Nusbaum C."/>
            <person name="Birren B."/>
        </authorList>
    </citation>
    <scope>NUCLEOTIDE SEQUENCE [LARGE SCALE GENOMIC DNA]</scope>
    <source>
        <strain evidence="1 2">12_1B</strain>
    </source>
</reference>
<dbReference type="PATRIC" id="fig|457404.5.peg.2483"/>
<dbReference type="EMBL" id="AGWJ02000023">
    <property type="protein sequence ID" value="EHO79934.1"/>
    <property type="molecule type" value="Genomic_DNA"/>
</dbReference>
<dbReference type="AlphaFoldDB" id="H1PW80"/>
<proteinExistence type="predicted"/>
<sequence>MAKLWAEAVNRHGGDVKVVHLPEIGIKGNTHFPFSDLNNIAVADEMSKWLKEKGLDK</sequence>
<dbReference type="Proteomes" id="UP000003233">
    <property type="component" value="Unassembled WGS sequence"/>
</dbReference>
<dbReference type="InterPro" id="IPR029058">
    <property type="entry name" value="AB_hydrolase_fold"/>
</dbReference>